<dbReference type="InterPro" id="IPR045175">
    <property type="entry name" value="M28_fam"/>
</dbReference>
<dbReference type="PROSITE" id="PS50853">
    <property type="entry name" value="FN3"/>
    <property type="match status" value="1"/>
</dbReference>
<keyword evidence="3" id="KW-0482">Metalloprotease</keyword>
<dbReference type="SUPFAM" id="SSF49265">
    <property type="entry name" value="Fibronectin type III"/>
    <property type="match status" value="1"/>
</dbReference>
<dbReference type="AlphaFoldDB" id="L0G0H9"/>
<feature type="domain" description="Fibronectin type-III" evidence="4">
    <location>
        <begin position="363"/>
        <end position="448"/>
    </location>
</feature>
<dbReference type="SUPFAM" id="SSF53187">
    <property type="entry name" value="Zn-dependent exopeptidases"/>
    <property type="match status" value="1"/>
</dbReference>
<dbReference type="InterPro" id="IPR003961">
    <property type="entry name" value="FN3_dom"/>
</dbReference>
<dbReference type="KEGG" id="evi:Echvi_2571"/>
<evidence type="ECO:0000256" key="3">
    <source>
        <dbReference type="ARBA" id="ARBA00023049"/>
    </source>
</evidence>
<evidence type="ECO:0000256" key="1">
    <source>
        <dbReference type="ARBA" id="ARBA00004613"/>
    </source>
</evidence>
<name>L0G0H9_ECHVK</name>
<keyword evidence="5" id="KW-0031">Aminopeptidase</keyword>
<evidence type="ECO:0000259" key="4">
    <source>
        <dbReference type="PROSITE" id="PS50853"/>
    </source>
</evidence>
<dbReference type="eggNOG" id="COG2234">
    <property type="taxonomic scope" value="Bacteria"/>
</dbReference>
<dbReference type="PANTHER" id="PTHR12147">
    <property type="entry name" value="METALLOPEPTIDASE M28 FAMILY MEMBER"/>
    <property type="match status" value="1"/>
</dbReference>
<keyword evidence="5" id="KW-0645">Protease</keyword>
<dbReference type="OrthoDB" id="9787436at2"/>
<evidence type="ECO:0000313" key="5">
    <source>
        <dbReference type="EMBL" id="AGA78813.1"/>
    </source>
</evidence>
<dbReference type="CDD" id="cd00063">
    <property type="entry name" value="FN3"/>
    <property type="match status" value="1"/>
</dbReference>
<dbReference type="GO" id="GO:0004177">
    <property type="term" value="F:aminopeptidase activity"/>
    <property type="evidence" value="ECO:0007669"/>
    <property type="project" value="UniProtKB-KW"/>
</dbReference>
<dbReference type="Pfam" id="PF04389">
    <property type="entry name" value="Peptidase_M28"/>
    <property type="match status" value="1"/>
</dbReference>
<comment type="subcellular location">
    <subcellularLocation>
        <location evidence="1">Secreted</location>
    </subcellularLocation>
</comment>
<dbReference type="Gene3D" id="3.40.630.10">
    <property type="entry name" value="Zn peptidases"/>
    <property type="match status" value="1"/>
</dbReference>
<organism evidence="5 6">
    <name type="scientific">Echinicola vietnamensis (strain DSM 17526 / LMG 23754 / KMM 6221)</name>
    <dbReference type="NCBI Taxonomy" id="926556"/>
    <lineage>
        <taxon>Bacteria</taxon>
        <taxon>Pseudomonadati</taxon>
        <taxon>Bacteroidota</taxon>
        <taxon>Cytophagia</taxon>
        <taxon>Cytophagales</taxon>
        <taxon>Cyclobacteriaceae</taxon>
        <taxon>Echinicola</taxon>
    </lineage>
</organism>
<dbReference type="STRING" id="926556.Echvi_2571"/>
<accession>L0G0H9</accession>
<proteinExistence type="predicted"/>
<dbReference type="HOGENOM" id="CLU_047420_0_0_10"/>
<dbReference type="Proteomes" id="UP000010796">
    <property type="component" value="Chromosome"/>
</dbReference>
<protein>
    <submittedName>
        <fullName evidence="5">Putative aminopeptidase</fullName>
    </submittedName>
</protein>
<gene>
    <name evidence="5" type="ordered locus">Echvi_2571</name>
</gene>
<sequence>MKKILLIILIMVPFSVFSQVQIMHQNTEIADMVQEISPSKLEEYIQGLVSFGTRHSLSVDQEGRGIEAARQYVLSTFESFEEASGGRLSAKIDYFTVEKDGRRIPEDVRMGNVMATLKGTDPADDRIFIVSGHLDSRVSDIMNAESDAPGANDDGSGVAALMEMARIMSKRSFSATIIFVAVSGEEQGLKGAAHLARKAKEEGWNLAAMINNDMIGNSASSGTQLRDNTRVRVFSEGVPLHETEEMAKLRQYTNGENDSKSRQLARYIKEIGERYVAQLEVKLVYRNDRFLRGGDHTPFSKEGFTAVRICEYNENYTQQHQDLRTADKVQYGDLPEHIDYEYLRKNSGVNLAVLASLASAPSVPQEVGIDVSELTNSTTLRWEEPENGKAKGYYVLMRETSSPVWEKKFFTDALSMTLPYSKDNYFFAVQAVGEGMVESRAVFPAPVR</sequence>
<keyword evidence="5" id="KW-0378">Hydrolase</keyword>
<dbReference type="GO" id="GO:0008235">
    <property type="term" value="F:metalloexopeptidase activity"/>
    <property type="evidence" value="ECO:0007669"/>
    <property type="project" value="InterPro"/>
</dbReference>
<keyword evidence="6" id="KW-1185">Reference proteome</keyword>
<dbReference type="GO" id="GO:0006508">
    <property type="term" value="P:proteolysis"/>
    <property type="evidence" value="ECO:0007669"/>
    <property type="project" value="InterPro"/>
</dbReference>
<evidence type="ECO:0000313" key="6">
    <source>
        <dbReference type="Proteomes" id="UP000010796"/>
    </source>
</evidence>
<evidence type="ECO:0000256" key="2">
    <source>
        <dbReference type="ARBA" id="ARBA00022525"/>
    </source>
</evidence>
<dbReference type="GO" id="GO:0005576">
    <property type="term" value="C:extracellular region"/>
    <property type="evidence" value="ECO:0007669"/>
    <property type="project" value="UniProtKB-SubCell"/>
</dbReference>
<reference evidence="6" key="1">
    <citation type="submission" date="2012-02" db="EMBL/GenBank/DDBJ databases">
        <title>The complete genome of Echinicola vietnamensis DSM 17526.</title>
        <authorList>
            <person name="Lucas S."/>
            <person name="Copeland A."/>
            <person name="Lapidus A."/>
            <person name="Glavina del Rio T."/>
            <person name="Dalin E."/>
            <person name="Tice H."/>
            <person name="Bruce D."/>
            <person name="Goodwin L."/>
            <person name="Pitluck S."/>
            <person name="Peters L."/>
            <person name="Ovchinnikova G."/>
            <person name="Teshima H."/>
            <person name="Kyrpides N."/>
            <person name="Mavromatis K."/>
            <person name="Ivanova N."/>
            <person name="Brettin T."/>
            <person name="Detter J.C."/>
            <person name="Han C."/>
            <person name="Larimer F."/>
            <person name="Land M."/>
            <person name="Hauser L."/>
            <person name="Markowitz V."/>
            <person name="Cheng J.-F."/>
            <person name="Hugenholtz P."/>
            <person name="Woyke T."/>
            <person name="Wu D."/>
            <person name="Brambilla E."/>
            <person name="Klenk H.-P."/>
            <person name="Eisen J.A."/>
        </authorList>
    </citation>
    <scope>NUCLEOTIDE SEQUENCE [LARGE SCALE GENOMIC DNA]</scope>
    <source>
        <strain evidence="6">DSM 17526 / LMG 23754 / KMM 6221</strain>
    </source>
</reference>
<dbReference type="InterPro" id="IPR036116">
    <property type="entry name" value="FN3_sf"/>
</dbReference>
<dbReference type="PATRIC" id="fig|926556.3.peg.2712"/>
<dbReference type="PANTHER" id="PTHR12147:SF26">
    <property type="entry name" value="PEPTIDASE M28 DOMAIN-CONTAINING PROTEIN"/>
    <property type="match status" value="1"/>
</dbReference>
<keyword evidence="2" id="KW-0964">Secreted</keyword>
<dbReference type="EMBL" id="CP003346">
    <property type="protein sequence ID" value="AGA78813.1"/>
    <property type="molecule type" value="Genomic_DNA"/>
</dbReference>
<dbReference type="InterPro" id="IPR007484">
    <property type="entry name" value="Peptidase_M28"/>
</dbReference>
<dbReference type="InterPro" id="IPR013783">
    <property type="entry name" value="Ig-like_fold"/>
</dbReference>
<dbReference type="Gene3D" id="2.60.40.10">
    <property type="entry name" value="Immunoglobulins"/>
    <property type="match status" value="1"/>
</dbReference>
<dbReference type="RefSeq" id="WP_015266366.1">
    <property type="nucleotide sequence ID" value="NC_019904.1"/>
</dbReference>